<keyword evidence="6" id="KW-0256">Endoplasmic reticulum</keyword>
<keyword evidence="4" id="KW-0949">S-adenosyl-L-methionine</keyword>
<dbReference type="PANTHER" id="PTHR12714:SF9">
    <property type="entry name" value="PROTEIN-S-ISOPRENYLCYSTEINE O-METHYLTRANSFERASE"/>
    <property type="match status" value="1"/>
</dbReference>
<keyword evidence="3" id="KW-0808">Transferase</keyword>
<reference evidence="13" key="1">
    <citation type="submission" date="2020-11" db="EMBL/GenBank/DDBJ databases">
        <authorList>
            <consortium name="DOE Joint Genome Institute"/>
            <person name="Ahrendt S."/>
            <person name="Riley R."/>
            <person name="Andreopoulos W."/>
            <person name="Labutti K."/>
            <person name="Pangilinan J."/>
            <person name="Ruiz-Duenas F.J."/>
            <person name="Barrasa J.M."/>
            <person name="Sanchez-Garcia M."/>
            <person name="Camarero S."/>
            <person name="Miyauchi S."/>
            <person name="Serrano A."/>
            <person name="Linde D."/>
            <person name="Babiker R."/>
            <person name="Drula E."/>
            <person name="Ayuso-Fernandez I."/>
            <person name="Pacheco R."/>
            <person name="Padilla G."/>
            <person name="Ferreira P."/>
            <person name="Barriuso J."/>
            <person name="Kellner H."/>
            <person name="Castanera R."/>
            <person name="Alfaro M."/>
            <person name="Ramirez L."/>
            <person name="Pisabarro A.G."/>
            <person name="Kuo A."/>
            <person name="Tritt A."/>
            <person name="Lipzen A."/>
            <person name="He G."/>
            <person name="Yan M."/>
            <person name="Ng V."/>
            <person name="Cullen D."/>
            <person name="Martin F."/>
            <person name="Rosso M.-N."/>
            <person name="Henrissat B."/>
            <person name="Hibbett D."/>
            <person name="Martinez A.T."/>
            <person name="Grigoriev I.V."/>
        </authorList>
    </citation>
    <scope>NUCLEOTIDE SEQUENCE</scope>
    <source>
        <strain evidence="13">CBS 247.69</strain>
    </source>
</reference>
<evidence type="ECO:0000256" key="3">
    <source>
        <dbReference type="ARBA" id="ARBA00022603"/>
    </source>
</evidence>
<dbReference type="Gene3D" id="1.20.120.1630">
    <property type="match status" value="1"/>
</dbReference>
<evidence type="ECO:0000256" key="2">
    <source>
        <dbReference type="ARBA" id="ARBA00022516"/>
    </source>
</evidence>
<evidence type="ECO:0000256" key="7">
    <source>
        <dbReference type="ARBA" id="ARBA00022989"/>
    </source>
</evidence>
<keyword evidence="2" id="KW-0444">Lipid biosynthesis</keyword>
<evidence type="ECO:0000256" key="4">
    <source>
        <dbReference type="ARBA" id="ARBA00022691"/>
    </source>
</evidence>
<gene>
    <name evidence="13" type="ORF">BDZ94DRAFT_483079</name>
</gene>
<dbReference type="PANTHER" id="PTHR12714">
    <property type="entry name" value="PROTEIN-S ISOPRENYLCYSTEINE O-METHYLTRANSFERASE"/>
    <property type="match status" value="1"/>
</dbReference>
<keyword evidence="3" id="KW-0489">Methyltransferase</keyword>
<evidence type="ECO:0000256" key="9">
    <source>
        <dbReference type="ARBA" id="ARBA00023136"/>
    </source>
</evidence>
<evidence type="ECO:0000256" key="5">
    <source>
        <dbReference type="ARBA" id="ARBA00022692"/>
    </source>
</evidence>
<dbReference type="GO" id="GO:0012505">
    <property type="term" value="C:endomembrane system"/>
    <property type="evidence" value="ECO:0007669"/>
    <property type="project" value="UniProtKB-SubCell"/>
</dbReference>
<organism evidence="13 14">
    <name type="scientific">Collybia nuda</name>
    <dbReference type="NCBI Taxonomy" id="64659"/>
    <lineage>
        <taxon>Eukaryota</taxon>
        <taxon>Fungi</taxon>
        <taxon>Dikarya</taxon>
        <taxon>Basidiomycota</taxon>
        <taxon>Agaricomycotina</taxon>
        <taxon>Agaricomycetes</taxon>
        <taxon>Agaricomycetidae</taxon>
        <taxon>Agaricales</taxon>
        <taxon>Tricholomatineae</taxon>
        <taxon>Clitocybaceae</taxon>
        <taxon>Collybia</taxon>
    </lineage>
</organism>
<evidence type="ECO:0000256" key="12">
    <source>
        <dbReference type="SAM" id="Phobius"/>
    </source>
</evidence>
<evidence type="ECO:0000256" key="11">
    <source>
        <dbReference type="ARBA" id="ARBA00023264"/>
    </source>
</evidence>
<dbReference type="OrthoDB" id="422086at2759"/>
<keyword evidence="14" id="KW-1185">Reference proteome</keyword>
<dbReference type="Pfam" id="PF04191">
    <property type="entry name" value="PEMT"/>
    <property type="match status" value="1"/>
</dbReference>
<feature type="transmembrane region" description="Helical" evidence="12">
    <location>
        <begin position="20"/>
        <end position="41"/>
    </location>
</feature>
<dbReference type="EMBL" id="MU150481">
    <property type="protein sequence ID" value="KAF9455984.1"/>
    <property type="molecule type" value="Genomic_DNA"/>
</dbReference>
<evidence type="ECO:0000256" key="1">
    <source>
        <dbReference type="ARBA" id="ARBA00004127"/>
    </source>
</evidence>
<dbReference type="GO" id="GO:0008654">
    <property type="term" value="P:phospholipid biosynthetic process"/>
    <property type="evidence" value="ECO:0007669"/>
    <property type="project" value="UniProtKB-KW"/>
</dbReference>
<dbReference type="GO" id="GO:0008168">
    <property type="term" value="F:methyltransferase activity"/>
    <property type="evidence" value="ECO:0007669"/>
    <property type="project" value="UniProtKB-KW"/>
</dbReference>
<proteinExistence type="predicted"/>
<dbReference type="AlphaFoldDB" id="A0A9P5XSM7"/>
<name>A0A9P5XSM7_9AGAR</name>
<dbReference type="GO" id="GO:0032259">
    <property type="term" value="P:methylation"/>
    <property type="evidence" value="ECO:0007669"/>
    <property type="project" value="UniProtKB-KW"/>
</dbReference>
<keyword evidence="9 12" id="KW-0472">Membrane</keyword>
<protein>
    <recommendedName>
        <fullName evidence="15">Protein-S-isoprenylcysteine O-methyltransferase</fullName>
    </recommendedName>
</protein>
<keyword evidence="8" id="KW-0443">Lipid metabolism</keyword>
<evidence type="ECO:0000313" key="13">
    <source>
        <dbReference type="EMBL" id="KAF9455984.1"/>
    </source>
</evidence>
<evidence type="ECO:0000256" key="6">
    <source>
        <dbReference type="ARBA" id="ARBA00022824"/>
    </source>
</evidence>
<evidence type="ECO:0000256" key="8">
    <source>
        <dbReference type="ARBA" id="ARBA00023098"/>
    </source>
</evidence>
<sequence>MFLRGSVALPPFGGMLIFKLTWWAIAFGEAITILDHLYYGGYGTGLNSSFLGSDVAVHVKMTPKAFVGCSLVLYGAWVRFRCHRTMLQHFTFELSVLKTHKLVTHGPYSIVRHPGYAGTATVYVGILLWLGSKGSWLRESGVLSTKAGCAYAGTIVLWMVGIITSLFSRMRKEDSQLEQVFGKEWMDYAKKVPYRLIPGLL</sequence>
<evidence type="ECO:0008006" key="15">
    <source>
        <dbReference type="Google" id="ProtNLM"/>
    </source>
</evidence>
<keyword evidence="11" id="KW-1208">Phospholipid metabolism</keyword>
<evidence type="ECO:0000256" key="10">
    <source>
        <dbReference type="ARBA" id="ARBA00023209"/>
    </source>
</evidence>
<dbReference type="Proteomes" id="UP000807353">
    <property type="component" value="Unassembled WGS sequence"/>
</dbReference>
<comment type="caution">
    <text evidence="13">The sequence shown here is derived from an EMBL/GenBank/DDBJ whole genome shotgun (WGS) entry which is preliminary data.</text>
</comment>
<comment type="subcellular location">
    <subcellularLocation>
        <location evidence="1">Endomembrane system</location>
        <topology evidence="1">Multi-pass membrane protein</topology>
    </subcellularLocation>
</comment>
<feature type="transmembrane region" description="Helical" evidence="12">
    <location>
        <begin position="61"/>
        <end position="80"/>
    </location>
</feature>
<accession>A0A9P5XSM7</accession>
<keyword evidence="7 12" id="KW-1133">Transmembrane helix</keyword>
<dbReference type="InterPro" id="IPR007318">
    <property type="entry name" value="Phopholipid_MeTrfase"/>
</dbReference>
<feature type="transmembrane region" description="Helical" evidence="12">
    <location>
        <begin position="150"/>
        <end position="167"/>
    </location>
</feature>
<keyword evidence="10" id="KW-0594">Phospholipid biosynthesis</keyword>
<keyword evidence="5 12" id="KW-0812">Transmembrane</keyword>
<evidence type="ECO:0000313" key="14">
    <source>
        <dbReference type="Proteomes" id="UP000807353"/>
    </source>
</evidence>
<feature type="transmembrane region" description="Helical" evidence="12">
    <location>
        <begin position="110"/>
        <end position="130"/>
    </location>
</feature>